<name>A0A813VBX6_9BILA</name>
<dbReference type="Proteomes" id="UP000663829">
    <property type="component" value="Unassembled WGS sequence"/>
</dbReference>
<evidence type="ECO:0000313" key="5">
    <source>
        <dbReference type="EMBL" id="CAF3626873.1"/>
    </source>
</evidence>
<gene>
    <name evidence="3" type="ORF">GPM918_LOCUS5490</name>
    <name evidence="4" type="ORF">OVA965_LOCUS34645</name>
    <name evidence="5" type="ORF">SRO942_LOCUS5490</name>
    <name evidence="6" type="ORF">TMI583_LOCUS35576</name>
</gene>
<dbReference type="Proteomes" id="UP000681722">
    <property type="component" value="Unassembled WGS sequence"/>
</dbReference>
<dbReference type="EMBL" id="CAJOBA010051161">
    <property type="protein sequence ID" value="CAF4241786.1"/>
    <property type="molecule type" value="Genomic_DNA"/>
</dbReference>
<dbReference type="InterPro" id="IPR002035">
    <property type="entry name" value="VWF_A"/>
</dbReference>
<evidence type="ECO:0000259" key="2">
    <source>
        <dbReference type="Pfam" id="PF13519"/>
    </source>
</evidence>
<evidence type="ECO:0000313" key="7">
    <source>
        <dbReference type="Proteomes" id="UP000663829"/>
    </source>
</evidence>
<evidence type="ECO:0000313" key="6">
    <source>
        <dbReference type="EMBL" id="CAF4241786.1"/>
    </source>
</evidence>
<protein>
    <recommendedName>
        <fullName evidence="2">VWFA domain-containing protein</fullName>
    </recommendedName>
</protein>
<feature type="compositionally biased region" description="Basic and acidic residues" evidence="1">
    <location>
        <begin position="218"/>
        <end position="227"/>
    </location>
</feature>
<dbReference type="EMBL" id="CAJNOK010029340">
    <property type="protein sequence ID" value="CAF1446481.1"/>
    <property type="molecule type" value="Genomic_DNA"/>
</dbReference>
<reference evidence="3" key="1">
    <citation type="submission" date="2021-02" db="EMBL/GenBank/DDBJ databases">
        <authorList>
            <person name="Nowell W R."/>
        </authorList>
    </citation>
    <scope>NUCLEOTIDE SEQUENCE</scope>
</reference>
<evidence type="ECO:0000256" key="1">
    <source>
        <dbReference type="SAM" id="MobiDB-lite"/>
    </source>
</evidence>
<organism evidence="3 7">
    <name type="scientific">Didymodactylos carnosus</name>
    <dbReference type="NCBI Taxonomy" id="1234261"/>
    <lineage>
        <taxon>Eukaryota</taxon>
        <taxon>Metazoa</taxon>
        <taxon>Spiralia</taxon>
        <taxon>Gnathifera</taxon>
        <taxon>Rotifera</taxon>
        <taxon>Eurotatoria</taxon>
        <taxon>Bdelloidea</taxon>
        <taxon>Philodinida</taxon>
        <taxon>Philodinidae</taxon>
        <taxon>Didymodactylos</taxon>
    </lineage>
</organism>
<dbReference type="EMBL" id="CAJOBC010000795">
    <property type="protein sequence ID" value="CAF3626873.1"/>
    <property type="molecule type" value="Genomic_DNA"/>
</dbReference>
<dbReference type="AlphaFoldDB" id="A0A813VBX6"/>
<dbReference type="Proteomes" id="UP000677228">
    <property type="component" value="Unassembled WGS sequence"/>
</dbReference>
<feature type="domain" description="VWFA" evidence="2">
    <location>
        <begin position="15"/>
        <end position="108"/>
    </location>
</feature>
<comment type="caution">
    <text evidence="3">The sequence shown here is derived from an EMBL/GenBank/DDBJ whole genome shotgun (WGS) entry which is preliminary data.</text>
</comment>
<dbReference type="InterPro" id="IPR036465">
    <property type="entry name" value="vWFA_dom_sf"/>
</dbReference>
<dbReference type="Gene3D" id="3.40.50.410">
    <property type="entry name" value="von Willebrand factor, type A domain"/>
    <property type="match status" value="1"/>
</dbReference>
<keyword evidence="7" id="KW-1185">Reference proteome</keyword>
<dbReference type="Pfam" id="PF13519">
    <property type="entry name" value="VWA_2"/>
    <property type="match status" value="1"/>
</dbReference>
<dbReference type="Proteomes" id="UP000682733">
    <property type="component" value="Unassembled WGS sequence"/>
</dbReference>
<evidence type="ECO:0000313" key="4">
    <source>
        <dbReference type="EMBL" id="CAF1446481.1"/>
    </source>
</evidence>
<dbReference type="CDD" id="cd00198">
    <property type="entry name" value="vWFA"/>
    <property type="match status" value="1"/>
</dbReference>
<dbReference type="OrthoDB" id="10580850at2759"/>
<dbReference type="SUPFAM" id="SSF53300">
    <property type="entry name" value="vWA-like"/>
    <property type="match status" value="1"/>
</dbReference>
<proteinExistence type="predicted"/>
<dbReference type="EMBL" id="CAJNOQ010000795">
    <property type="protein sequence ID" value="CAF0839568.1"/>
    <property type="molecule type" value="Genomic_DNA"/>
</dbReference>
<sequence length="227" mass="25571">MNRADGLLEYMNFWGKSRFKVAKNFLSGMLKQTSKSRIAIVVYDESPTLLFGFCNGITSKERNLLRDCALAPKEAATHTYDAYEWCVKFLKTTAKGATVARINVLTDGGDKKSLAQNIQKYQALNLKHALSLQIHTTYFHLSDSNDGSRELCDGLNWEYHRLREDNIDEKINGALQRRSADIQLLEANKHKTIEQQLNNAPSVPSDIPLGFTPPPSVDQRKKVLEAA</sequence>
<accession>A0A813VBX6</accession>
<feature type="region of interest" description="Disordered" evidence="1">
    <location>
        <begin position="199"/>
        <end position="227"/>
    </location>
</feature>
<evidence type="ECO:0000313" key="3">
    <source>
        <dbReference type="EMBL" id="CAF0839568.1"/>
    </source>
</evidence>